<accession>A0A815P7M7</accession>
<name>A0A815P7M7_9BILA</name>
<dbReference type="EMBL" id="CAJOBD010001556">
    <property type="protein sequence ID" value="CAF3811588.1"/>
    <property type="molecule type" value="Genomic_DNA"/>
</dbReference>
<sequence>MYSDVPGGNDNNESETDDSLSSRIDLHNENQNEDISFDTIYNVFNTVESTRVRNDEDKRLITKFHEKPFQELKVLVNEKKQQTNQQIENLLNVRHLSDEKLSSRILNDNSISNENLKLQINKINYPELFTY</sequence>
<proteinExistence type="predicted"/>
<gene>
    <name evidence="3" type="ORF">JBS370_LOCUS15899</name>
    <name evidence="2" type="ORF">ZHD862_LOCUS35017</name>
</gene>
<organism evidence="2 4">
    <name type="scientific">Rotaria sordida</name>
    <dbReference type="NCBI Taxonomy" id="392033"/>
    <lineage>
        <taxon>Eukaryota</taxon>
        <taxon>Metazoa</taxon>
        <taxon>Spiralia</taxon>
        <taxon>Gnathifera</taxon>
        <taxon>Rotifera</taxon>
        <taxon>Eurotatoria</taxon>
        <taxon>Bdelloidea</taxon>
        <taxon>Philodinida</taxon>
        <taxon>Philodinidae</taxon>
        <taxon>Rotaria</taxon>
    </lineage>
</organism>
<evidence type="ECO:0000256" key="1">
    <source>
        <dbReference type="SAM" id="MobiDB-lite"/>
    </source>
</evidence>
<comment type="caution">
    <text evidence="2">The sequence shown here is derived from an EMBL/GenBank/DDBJ whole genome shotgun (WGS) entry which is preliminary data.</text>
</comment>
<dbReference type="Proteomes" id="UP000663864">
    <property type="component" value="Unassembled WGS sequence"/>
</dbReference>
<evidence type="ECO:0000313" key="3">
    <source>
        <dbReference type="EMBL" id="CAF3811588.1"/>
    </source>
</evidence>
<protein>
    <submittedName>
        <fullName evidence="2">Uncharacterized protein</fullName>
    </submittedName>
</protein>
<evidence type="ECO:0000313" key="4">
    <source>
        <dbReference type="Proteomes" id="UP000663864"/>
    </source>
</evidence>
<dbReference type="EMBL" id="CAJNOT010004793">
    <property type="protein sequence ID" value="CAF1445330.1"/>
    <property type="molecule type" value="Genomic_DNA"/>
</dbReference>
<dbReference type="Proteomes" id="UP000663836">
    <property type="component" value="Unassembled WGS sequence"/>
</dbReference>
<feature type="region of interest" description="Disordered" evidence="1">
    <location>
        <begin position="1"/>
        <end position="27"/>
    </location>
</feature>
<reference evidence="2" key="1">
    <citation type="submission" date="2021-02" db="EMBL/GenBank/DDBJ databases">
        <authorList>
            <person name="Nowell W R."/>
        </authorList>
    </citation>
    <scope>NUCLEOTIDE SEQUENCE</scope>
</reference>
<evidence type="ECO:0000313" key="2">
    <source>
        <dbReference type="EMBL" id="CAF1445330.1"/>
    </source>
</evidence>
<dbReference type="AlphaFoldDB" id="A0A815P7M7"/>